<reference evidence="2 3" key="1">
    <citation type="submission" date="2021-06" db="EMBL/GenBank/DDBJ databases">
        <title>Description of novel taxa of the family Lachnospiraceae.</title>
        <authorList>
            <person name="Chaplin A.V."/>
            <person name="Sokolova S.R."/>
            <person name="Pikina A.P."/>
            <person name="Korzhanova M."/>
            <person name="Belova V."/>
            <person name="Korostin D."/>
            <person name="Efimov B.A."/>
        </authorList>
    </citation>
    <scope>NUCLEOTIDE SEQUENCE [LARGE SCALE GENOMIC DNA]</scope>
    <source>
        <strain evidence="2 3">ASD4241</strain>
    </source>
</reference>
<protein>
    <submittedName>
        <fullName evidence="2">Uncharacterized protein</fullName>
    </submittedName>
</protein>
<name>A0ABS6K6Z6_9FIRM</name>
<evidence type="ECO:0000313" key="3">
    <source>
        <dbReference type="Proteomes" id="UP001314681"/>
    </source>
</evidence>
<comment type="caution">
    <text evidence="2">The sequence shown here is derived from an EMBL/GenBank/DDBJ whole genome shotgun (WGS) entry which is preliminary data.</text>
</comment>
<keyword evidence="3" id="KW-1185">Reference proteome</keyword>
<gene>
    <name evidence="2" type="ORF">KTH90_09620</name>
</gene>
<evidence type="ECO:0000313" key="2">
    <source>
        <dbReference type="EMBL" id="MBU9726272.1"/>
    </source>
</evidence>
<organism evidence="2 3">
    <name type="scientific">Diplocloster modestus</name>
    <dbReference type="NCBI Taxonomy" id="2850322"/>
    <lineage>
        <taxon>Bacteria</taxon>
        <taxon>Bacillati</taxon>
        <taxon>Bacillota</taxon>
        <taxon>Clostridia</taxon>
        <taxon>Lachnospirales</taxon>
        <taxon>Lachnospiraceae</taxon>
        <taxon>Diplocloster</taxon>
    </lineage>
</organism>
<dbReference type="EMBL" id="JAHQCX010000005">
    <property type="protein sequence ID" value="MBU9726272.1"/>
    <property type="molecule type" value="Genomic_DNA"/>
</dbReference>
<accession>A0ABS6K6Z6</accession>
<keyword evidence="1" id="KW-0812">Transmembrane</keyword>
<proteinExistence type="predicted"/>
<keyword evidence="1" id="KW-0472">Membrane</keyword>
<evidence type="ECO:0000256" key="1">
    <source>
        <dbReference type="SAM" id="Phobius"/>
    </source>
</evidence>
<keyword evidence="1" id="KW-1133">Transmembrane helix</keyword>
<dbReference type="RefSeq" id="WP_158351174.1">
    <property type="nucleotide sequence ID" value="NZ_JAHQCX010000005.1"/>
</dbReference>
<dbReference type="Proteomes" id="UP001314681">
    <property type="component" value="Unassembled WGS sequence"/>
</dbReference>
<feature type="transmembrane region" description="Helical" evidence="1">
    <location>
        <begin position="19"/>
        <end position="39"/>
    </location>
</feature>
<sequence>MLILETIETGMKLMGWNQFIQYIVIGGILAWAFMGSGYFRRNVRRQYDTGHLLLRRGRKRG</sequence>